<dbReference type="RefSeq" id="WP_344732549.1">
    <property type="nucleotide sequence ID" value="NZ_BAAAZH010000011.1"/>
</dbReference>
<evidence type="ECO:0000313" key="1">
    <source>
        <dbReference type="EMBL" id="GAA4115115.1"/>
    </source>
</evidence>
<keyword evidence="2" id="KW-1185">Reference proteome</keyword>
<dbReference type="EMBL" id="BAAAZH010000011">
    <property type="protein sequence ID" value="GAA4115115.1"/>
    <property type="molecule type" value="Genomic_DNA"/>
</dbReference>
<name>A0ABP7XFY8_9ACTN</name>
<dbReference type="Proteomes" id="UP001501495">
    <property type="component" value="Unassembled WGS sequence"/>
</dbReference>
<protein>
    <recommendedName>
        <fullName evidence="3">Sulfotransferase family protein</fullName>
    </recommendedName>
</protein>
<dbReference type="SUPFAM" id="SSF52540">
    <property type="entry name" value="P-loop containing nucleoside triphosphate hydrolases"/>
    <property type="match status" value="1"/>
</dbReference>
<evidence type="ECO:0000313" key="2">
    <source>
        <dbReference type="Proteomes" id="UP001501495"/>
    </source>
</evidence>
<dbReference type="Gene3D" id="3.40.50.300">
    <property type="entry name" value="P-loop containing nucleotide triphosphate hydrolases"/>
    <property type="match status" value="1"/>
</dbReference>
<proteinExistence type="predicted"/>
<dbReference type="InterPro" id="IPR027417">
    <property type="entry name" value="P-loop_NTPase"/>
</dbReference>
<comment type="caution">
    <text evidence="1">The sequence shown here is derived from an EMBL/GenBank/DDBJ whole genome shotgun (WGS) entry which is preliminary data.</text>
</comment>
<sequence>MSGPRRIFLHIGAPKTGTTYLQDRLARNAKTLGQHGVSFPGRGVGTSAPLFHFRAALDLLGQDWGGPPGHAEGSWEALVRRVRRASGDVIISHEILAPAPAEQADRAKRELAGDDAEVHIVYTARDLGRQIPAAWQESVKQGRRWTYRAFTRRVKRRESWFYRSFDLPSVLTTWSAGLPPEQVHVVTVPPRGSGGDLLWERFCAAVGMDPAWAPEESTRRNPSLGAAETTVLRRLNAELGRTARRTREFDELVRSYLAEHELVGRDSRPVPLPPGMYEWAAAETERWIEWVEASRVQVVGDVADLRFAPTERGPRKGWGNPDKVAKAEQLDAALVALAAMTREAARRPQPTEQLVARVVDGVRRLRDQ</sequence>
<evidence type="ECO:0008006" key="3">
    <source>
        <dbReference type="Google" id="ProtNLM"/>
    </source>
</evidence>
<gene>
    <name evidence="1" type="ORF">GCM10022215_13730</name>
</gene>
<organism evidence="1 2">
    <name type="scientific">Nocardioides fonticola</name>
    <dbReference type="NCBI Taxonomy" id="450363"/>
    <lineage>
        <taxon>Bacteria</taxon>
        <taxon>Bacillati</taxon>
        <taxon>Actinomycetota</taxon>
        <taxon>Actinomycetes</taxon>
        <taxon>Propionibacteriales</taxon>
        <taxon>Nocardioidaceae</taxon>
        <taxon>Nocardioides</taxon>
    </lineage>
</organism>
<accession>A0ABP7XFY8</accession>
<reference evidence="2" key="1">
    <citation type="journal article" date="2019" name="Int. J. Syst. Evol. Microbiol.">
        <title>The Global Catalogue of Microorganisms (GCM) 10K type strain sequencing project: providing services to taxonomists for standard genome sequencing and annotation.</title>
        <authorList>
            <consortium name="The Broad Institute Genomics Platform"/>
            <consortium name="The Broad Institute Genome Sequencing Center for Infectious Disease"/>
            <person name="Wu L."/>
            <person name="Ma J."/>
        </authorList>
    </citation>
    <scope>NUCLEOTIDE SEQUENCE [LARGE SCALE GENOMIC DNA]</scope>
    <source>
        <strain evidence="2">JCM 16703</strain>
    </source>
</reference>